<organism evidence="2 3">
    <name type="scientific">Anoxynatronum sibiricum</name>
    <dbReference type="NCBI Taxonomy" id="210623"/>
    <lineage>
        <taxon>Bacteria</taxon>
        <taxon>Bacillati</taxon>
        <taxon>Bacillota</taxon>
        <taxon>Clostridia</taxon>
        <taxon>Eubacteriales</taxon>
        <taxon>Clostridiaceae</taxon>
        <taxon>Anoxynatronum</taxon>
    </lineage>
</organism>
<dbReference type="EMBL" id="JBCITM010000035">
    <property type="protein sequence ID" value="MEN1762253.1"/>
    <property type="molecule type" value="Genomic_DNA"/>
</dbReference>
<feature type="transmembrane region" description="Helical" evidence="1">
    <location>
        <begin position="67"/>
        <end position="92"/>
    </location>
</feature>
<feature type="transmembrane region" description="Helical" evidence="1">
    <location>
        <begin position="182"/>
        <end position="199"/>
    </location>
</feature>
<keyword evidence="3" id="KW-1185">Reference proteome</keyword>
<keyword evidence="1" id="KW-1133">Transmembrane helix</keyword>
<proteinExistence type="predicted"/>
<accession>A0ABU9VYJ9</accession>
<keyword evidence="1" id="KW-0472">Membrane</keyword>
<name>A0ABU9VYJ9_9CLOT</name>
<keyword evidence="1" id="KW-0812">Transmembrane</keyword>
<gene>
    <name evidence="2" type="ORF">AAIG11_17325</name>
</gene>
<reference evidence="2 3" key="1">
    <citation type="submission" date="2024-04" db="EMBL/GenBank/DDBJ databases">
        <title>Genome sequencing and metabolic network reconstruction of aminoacids and betaine degradation by Anoxynatronum sibiricum.</title>
        <authorList>
            <person name="Detkova E.N."/>
            <person name="Boltjanskaja Y.V."/>
            <person name="Mardanov A.V."/>
            <person name="Kevbrin V."/>
        </authorList>
    </citation>
    <scope>NUCLEOTIDE SEQUENCE [LARGE SCALE GENOMIC DNA]</scope>
    <source>
        <strain evidence="2 3">Z-7981</strain>
    </source>
</reference>
<comment type="caution">
    <text evidence="2">The sequence shown here is derived from an EMBL/GenBank/DDBJ whole genome shotgun (WGS) entry which is preliminary data.</text>
</comment>
<feature type="transmembrane region" description="Helical" evidence="1">
    <location>
        <begin position="38"/>
        <end position="55"/>
    </location>
</feature>
<dbReference type="Proteomes" id="UP001407405">
    <property type="component" value="Unassembled WGS sequence"/>
</dbReference>
<feature type="transmembrane region" description="Helical" evidence="1">
    <location>
        <begin position="246"/>
        <end position="265"/>
    </location>
</feature>
<sequence>MPTFTLGRKVDPGYQSNRIILIMTITLLLGRGLLANDWRGSLVFSAGFFLTWALAREIDPLHEKSAFVAAFMYLSMAMWIVDVNLGVVFWTVLLLRGITKITGKKTTVLDLLGLMGLTIHMILGQGNGVYGLIFTAAMVMGYRRSAKDVLFKVFMLVGIVLSAWGLYSYSILVPGEAWQMDSFRWVLLLAGLALGTFYGKMLQQDQGIRDDLGNIIESKYMFISYLFYLGMFAVLITGTALDQGTLSLYFAVIMGVALYRGWLMIRSIGGFS</sequence>
<feature type="transmembrane region" description="Helical" evidence="1">
    <location>
        <begin position="220"/>
        <end position="240"/>
    </location>
</feature>
<feature type="transmembrane region" description="Helical" evidence="1">
    <location>
        <begin position="149"/>
        <end position="170"/>
    </location>
</feature>
<protein>
    <submittedName>
        <fullName evidence="2">Uncharacterized protein</fullName>
    </submittedName>
</protein>
<feature type="transmembrane region" description="Helical" evidence="1">
    <location>
        <begin position="112"/>
        <end position="137"/>
    </location>
</feature>
<dbReference type="RefSeq" id="WP_343187507.1">
    <property type="nucleotide sequence ID" value="NZ_JBCITM010000035.1"/>
</dbReference>
<evidence type="ECO:0000313" key="3">
    <source>
        <dbReference type="Proteomes" id="UP001407405"/>
    </source>
</evidence>
<evidence type="ECO:0000256" key="1">
    <source>
        <dbReference type="SAM" id="Phobius"/>
    </source>
</evidence>
<evidence type="ECO:0000313" key="2">
    <source>
        <dbReference type="EMBL" id="MEN1762253.1"/>
    </source>
</evidence>